<dbReference type="EMBL" id="JAUCMX010000016">
    <property type="protein sequence ID" value="KAK3520177.1"/>
    <property type="molecule type" value="Genomic_DNA"/>
</dbReference>
<dbReference type="GO" id="GO:0045333">
    <property type="term" value="P:cellular respiration"/>
    <property type="evidence" value="ECO:0007669"/>
    <property type="project" value="InterPro"/>
</dbReference>
<evidence type="ECO:0000313" key="6">
    <source>
        <dbReference type="Proteomes" id="UP001274896"/>
    </source>
</evidence>
<feature type="domain" description="Coenzyme Q-binding protein COQ10 START" evidence="4">
    <location>
        <begin position="85"/>
        <end position="148"/>
    </location>
</feature>
<dbReference type="SUPFAM" id="SSF55961">
    <property type="entry name" value="Bet v1-like"/>
    <property type="match status" value="1"/>
</dbReference>
<dbReference type="PANTHER" id="PTHR12901:SF14">
    <property type="entry name" value="COENZYME Q-BINDING PROTEIN COQ10 HOMOLOG, MITOCHONDRIAL"/>
    <property type="match status" value="1"/>
</dbReference>
<evidence type="ECO:0000256" key="2">
    <source>
        <dbReference type="ARBA" id="ARBA00011814"/>
    </source>
</evidence>
<keyword evidence="6" id="KW-1185">Reference proteome</keyword>
<dbReference type="InterPro" id="IPR023393">
    <property type="entry name" value="START-like_dom_sf"/>
</dbReference>
<evidence type="ECO:0000259" key="4">
    <source>
        <dbReference type="Pfam" id="PF03364"/>
    </source>
</evidence>
<evidence type="ECO:0000256" key="1">
    <source>
        <dbReference type="ARBA" id="ARBA00006885"/>
    </source>
</evidence>
<proteinExistence type="inferred from homology"/>
<dbReference type="InterPro" id="IPR005031">
    <property type="entry name" value="COQ10_START"/>
</dbReference>
<name>A0AAE0QGC5_9TELE</name>
<reference evidence="5" key="1">
    <citation type="submission" date="2023-06" db="EMBL/GenBank/DDBJ databases">
        <title>Male Hemibagrus guttatus genome.</title>
        <authorList>
            <person name="Bian C."/>
        </authorList>
    </citation>
    <scope>NUCLEOTIDE SEQUENCE</scope>
    <source>
        <strain evidence="5">Male_cb2023</strain>
        <tissue evidence="5">Muscle</tissue>
    </source>
</reference>
<organism evidence="5 6">
    <name type="scientific">Hemibagrus guttatus</name>
    <dbReference type="NCBI Taxonomy" id="175788"/>
    <lineage>
        <taxon>Eukaryota</taxon>
        <taxon>Metazoa</taxon>
        <taxon>Chordata</taxon>
        <taxon>Craniata</taxon>
        <taxon>Vertebrata</taxon>
        <taxon>Euteleostomi</taxon>
        <taxon>Actinopterygii</taxon>
        <taxon>Neopterygii</taxon>
        <taxon>Teleostei</taxon>
        <taxon>Ostariophysi</taxon>
        <taxon>Siluriformes</taxon>
        <taxon>Bagridae</taxon>
        <taxon>Hemibagrus</taxon>
    </lineage>
</organism>
<evidence type="ECO:0000313" key="5">
    <source>
        <dbReference type="EMBL" id="KAK3520177.1"/>
    </source>
</evidence>
<dbReference type="Proteomes" id="UP001274896">
    <property type="component" value="Unassembled WGS sequence"/>
</dbReference>
<accession>A0AAE0QGC5</accession>
<protein>
    <recommendedName>
        <fullName evidence="4">Coenzyme Q-binding protein COQ10 START domain-containing protein</fullName>
    </recommendedName>
</protein>
<dbReference type="Gene3D" id="3.30.530.20">
    <property type="match status" value="1"/>
</dbReference>
<dbReference type="GO" id="GO:0048039">
    <property type="term" value="F:ubiquinone binding"/>
    <property type="evidence" value="ECO:0007669"/>
    <property type="project" value="InterPro"/>
</dbReference>
<sequence length="187" mass="21141">MATKSTSLFLRALTEISESRSSSILRKNSNQTAIRHLSTCGVLATRNSSLMLFPVMLRSVPTRKFINLAAPMVARRMEYSENRTIGYSVEQIYSIVANVDQYHQFVPWCKRSKVIKQRNAGVQAQLEIGFSPVIERYVSEVTVIPNHQVRVRPCVQTDHSLVTLRRCGASHLLLGTEKIPVTWSSIH</sequence>
<comment type="caution">
    <text evidence="5">The sequence shown here is derived from an EMBL/GenBank/DDBJ whole genome shotgun (WGS) entry which is preliminary data.</text>
</comment>
<evidence type="ECO:0000256" key="3">
    <source>
        <dbReference type="ARBA" id="ARBA00024947"/>
    </source>
</evidence>
<dbReference type="Pfam" id="PF03364">
    <property type="entry name" value="Polyketide_cyc"/>
    <property type="match status" value="1"/>
</dbReference>
<comment type="function">
    <text evidence="3">Required for the function of coenzyme Q in the respiratory chain. May serve as a chaperone or may be involved in the transport of Q6 from its site of synthesis to the catalytic sites of the respiratory complexes.</text>
</comment>
<dbReference type="GO" id="GO:0005739">
    <property type="term" value="C:mitochondrion"/>
    <property type="evidence" value="ECO:0007669"/>
    <property type="project" value="TreeGrafter"/>
</dbReference>
<dbReference type="AlphaFoldDB" id="A0AAE0QGC5"/>
<comment type="similarity">
    <text evidence="1">Belongs to the COQ10 family.</text>
</comment>
<comment type="subunit">
    <text evidence="2">Interacts with coenzyme Q.</text>
</comment>
<dbReference type="PANTHER" id="PTHR12901">
    <property type="entry name" value="SPERM PROTEIN HOMOLOG"/>
    <property type="match status" value="1"/>
</dbReference>
<dbReference type="InterPro" id="IPR044996">
    <property type="entry name" value="COQ10-like"/>
</dbReference>
<gene>
    <name evidence="5" type="ORF">QTP70_017944</name>
</gene>